<name>A0A809S1S6_9PROT</name>
<dbReference type="RefSeq" id="WP_162084466.1">
    <property type="nucleotide sequence ID" value="NZ_AP021881.1"/>
</dbReference>
<dbReference type="KEGG" id="sniv:SFSGTM_12560"/>
<sequence>MANLSIKAPRNMTALMQHMQRLVTTGHHYWTGGRIAMRHILKLIDKYPDFALQADAPARAYRKRTGRASVHLVLHPVVSTNDMDIPWWMLSTGGKLGLTSDINLPGKVHDARTLEGRLWSDDYELMQLEKNYIAGKPKTMTWTWRMTPARFREWQALLIERVKARDIKSVMAVFDLLREMPQFAGVRSQVLRLHFDASRMLVKLGMPGLVPLDLPVMRMQKLWHEDFEV</sequence>
<proteinExistence type="predicted"/>
<protein>
    <submittedName>
        <fullName evidence="1">Uncharacterized protein</fullName>
    </submittedName>
</protein>
<evidence type="ECO:0000313" key="1">
    <source>
        <dbReference type="EMBL" id="BBP00548.1"/>
    </source>
</evidence>
<keyword evidence="2" id="KW-1185">Reference proteome</keyword>
<dbReference type="EMBL" id="AP021881">
    <property type="protein sequence ID" value="BBP00548.1"/>
    <property type="molecule type" value="Genomic_DNA"/>
</dbReference>
<accession>A0A809S1S6</accession>
<gene>
    <name evidence="1" type="ORF">SFSGTM_12560</name>
</gene>
<reference evidence="2" key="1">
    <citation type="submission" date="2019-11" db="EMBL/GenBank/DDBJ databases">
        <title>Isolation and characterization of a novel species in the genus Sulfuriferula.</title>
        <authorList>
            <person name="Mochizuki J."/>
            <person name="Kojima H."/>
            <person name="Fukui M."/>
        </authorList>
    </citation>
    <scope>NUCLEOTIDE SEQUENCE [LARGE SCALE GENOMIC DNA]</scope>
    <source>
        <strain evidence="2">SGTM</strain>
    </source>
</reference>
<evidence type="ECO:0000313" key="2">
    <source>
        <dbReference type="Proteomes" id="UP000463939"/>
    </source>
</evidence>
<dbReference type="AlphaFoldDB" id="A0A809S1S6"/>
<dbReference type="Proteomes" id="UP000463939">
    <property type="component" value="Chromosome"/>
</dbReference>
<organism evidence="1 2">
    <name type="scientific">Sulfuriferula nivalis</name>
    <dbReference type="NCBI Taxonomy" id="2675298"/>
    <lineage>
        <taxon>Bacteria</taxon>
        <taxon>Pseudomonadati</taxon>
        <taxon>Pseudomonadota</taxon>
        <taxon>Betaproteobacteria</taxon>
        <taxon>Nitrosomonadales</taxon>
        <taxon>Sulfuricellaceae</taxon>
        <taxon>Sulfuriferula</taxon>
    </lineage>
</organism>